<reference evidence="2 3" key="1">
    <citation type="submission" date="2015-07" db="EMBL/GenBank/DDBJ databases">
        <title>The genome of Habropoda laboriosa.</title>
        <authorList>
            <person name="Pan H."/>
            <person name="Kapheim K."/>
        </authorList>
    </citation>
    <scope>NUCLEOTIDE SEQUENCE [LARGE SCALE GENOMIC DNA]</scope>
    <source>
        <strain evidence="2">0110345459</strain>
    </source>
</reference>
<gene>
    <name evidence="2" type="ORF">WH47_00719</name>
</gene>
<dbReference type="Proteomes" id="UP000053825">
    <property type="component" value="Unassembled WGS sequence"/>
</dbReference>
<dbReference type="InterPro" id="IPR028183">
    <property type="entry name" value="UQCC5"/>
</dbReference>
<accession>A0A0L7QYL4</accession>
<protein>
    <submittedName>
        <fullName evidence="2">UPF0640 protein</fullName>
    </submittedName>
</protein>
<keyword evidence="1" id="KW-1133">Transmembrane helix</keyword>
<dbReference type="STRING" id="597456.A0A0L7QYL4"/>
<dbReference type="PANTHER" id="PTHR35250">
    <property type="entry name" value="SMALL INTEGRAL MEMBRANE PROTEIN 4"/>
    <property type="match status" value="1"/>
</dbReference>
<organism evidence="2 3">
    <name type="scientific">Habropoda laboriosa</name>
    <dbReference type="NCBI Taxonomy" id="597456"/>
    <lineage>
        <taxon>Eukaryota</taxon>
        <taxon>Metazoa</taxon>
        <taxon>Ecdysozoa</taxon>
        <taxon>Arthropoda</taxon>
        <taxon>Hexapoda</taxon>
        <taxon>Insecta</taxon>
        <taxon>Pterygota</taxon>
        <taxon>Neoptera</taxon>
        <taxon>Endopterygota</taxon>
        <taxon>Hymenoptera</taxon>
        <taxon>Apocrita</taxon>
        <taxon>Aculeata</taxon>
        <taxon>Apoidea</taxon>
        <taxon>Anthophila</taxon>
        <taxon>Apidae</taxon>
        <taxon>Habropoda</taxon>
    </lineage>
</organism>
<evidence type="ECO:0000313" key="2">
    <source>
        <dbReference type="EMBL" id="KOC63651.1"/>
    </source>
</evidence>
<feature type="transmembrane region" description="Helical" evidence="1">
    <location>
        <begin position="25"/>
        <end position="45"/>
    </location>
</feature>
<dbReference type="EMBL" id="KQ414688">
    <property type="protein sequence ID" value="KOC63651.1"/>
    <property type="molecule type" value="Genomic_DNA"/>
</dbReference>
<evidence type="ECO:0000256" key="1">
    <source>
        <dbReference type="SAM" id="Phobius"/>
    </source>
</evidence>
<keyword evidence="1" id="KW-0812">Transmembrane</keyword>
<dbReference type="PANTHER" id="PTHR35250:SF1">
    <property type="entry name" value="UBIQUINOL-CYTOCHROME-C REDUCTASE COMPLEX ASSEMBLY FACTOR 5"/>
    <property type="match status" value="1"/>
</dbReference>
<dbReference type="AlphaFoldDB" id="A0A0L7QYL4"/>
<dbReference type="Pfam" id="PF15114">
    <property type="entry name" value="UPF0640"/>
    <property type="match status" value="1"/>
</dbReference>
<sequence>MFDLKKKIRRFVQIMPGQFLGEYRFLPIFLLGGALIEFTMINWHVGEVNFYKTYKKRRIEEVVERRLQEMETET</sequence>
<evidence type="ECO:0000313" key="3">
    <source>
        <dbReference type="Proteomes" id="UP000053825"/>
    </source>
</evidence>
<keyword evidence="1" id="KW-0472">Membrane</keyword>
<name>A0A0L7QYL4_9HYME</name>
<proteinExistence type="predicted"/>
<keyword evidence="3" id="KW-1185">Reference proteome</keyword>